<dbReference type="Pfam" id="PF00005">
    <property type="entry name" value="ABC_tran"/>
    <property type="match status" value="1"/>
</dbReference>
<evidence type="ECO:0000256" key="2">
    <source>
        <dbReference type="ARBA" id="ARBA00022741"/>
    </source>
</evidence>
<keyword evidence="3 5" id="KW-0067">ATP-binding</keyword>
<keyword evidence="1" id="KW-0813">Transport</keyword>
<dbReference type="PANTHER" id="PTHR42734">
    <property type="entry name" value="METAL TRANSPORT SYSTEM ATP-BINDING PROTEIN TM_0124-RELATED"/>
    <property type="match status" value="1"/>
</dbReference>
<dbReference type="InterPro" id="IPR003593">
    <property type="entry name" value="AAA+_ATPase"/>
</dbReference>
<dbReference type="PROSITE" id="PS50893">
    <property type="entry name" value="ABC_TRANSPORTER_2"/>
    <property type="match status" value="1"/>
</dbReference>
<dbReference type="EMBL" id="CP051180">
    <property type="protein sequence ID" value="QIZ77072.1"/>
    <property type="molecule type" value="Genomic_DNA"/>
</dbReference>
<dbReference type="PANTHER" id="PTHR42734:SF7">
    <property type="entry name" value="ATP-BINDING COMPONENT OF ABC TRANSPORTER-RELATED"/>
    <property type="match status" value="1"/>
</dbReference>
<evidence type="ECO:0000313" key="5">
    <source>
        <dbReference type="EMBL" id="QIZ77072.1"/>
    </source>
</evidence>
<dbReference type="GO" id="GO:0016887">
    <property type="term" value="F:ATP hydrolysis activity"/>
    <property type="evidence" value="ECO:0007669"/>
    <property type="project" value="InterPro"/>
</dbReference>
<proteinExistence type="predicted"/>
<dbReference type="PROSITE" id="PS00211">
    <property type="entry name" value="ABC_TRANSPORTER_1"/>
    <property type="match status" value="1"/>
</dbReference>
<feature type="domain" description="ABC transporter" evidence="4">
    <location>
        <begin position="5"/>
        <end position="228"/>
    </location>
</feature>
<keyword evidence="2" id="KW-0547">Nucleotide-binding</keyword>
<evidence type="ECO:0000313" key="6">
    <source>
        <dbReference type="Proteomes" id="UP000501602"/>
    </source>
</evidence>
<dbReference type="InterPro" id="IPR027417">
    <property type="entry name" value="P-loop_NTPase"/>
</dbReference>
<dbReference type="InterPro" id="IPR003439">
    <property type="entry name" value="ABC_transporter-like_ATP-bd"/>
</dbReference>
<evidence type="ECO:0000259" key="4">
    <source>
        <dbReference type="PROSITE" id="PS50893"/>
    </source>
</evidence>
<dbReference type="AlphaFoldDB" id="A0A6H1UH03"/>
<sequence length="228" mass="25345">MAPSLTLNELSLQYGADKVLDNINLELGSGQIHLFVGPNGGGKTSLLKSVLGLTPFRGDIEIHGEYRIGYVPQKAQFEASLPLSVMDFMLLSQSRRPLFWFQHSKHKAKAMEQLETLGMAERAQRRMGQLSGGEQQRVLFAQALLDNPNLMILDEPTTGMDQQGIKVIDELITAQLNKGITMLAVHHDLGAIAKLPDPKIHLINRRYQGSLSPEQLSQMQFVHHSQEA</sequence>
<dbReference type="InterPro" id="IPR050153">
    <property type="entry name" value="Metal_Ion_Import_ABC"/>
</dbReference>
<gene>
    <name evidence="5" type="ORF">HER31_09360</name>
</gene>
<dbReference type="KEGG" id="fes:HER31_09360"/>
<dbReference type="GO" id="GO:0005524">
    <property type="term" value="F:ATP binding"/>
    <property type="evidence" value="ECO:0007669"/>
    <property type="project" value="UniProtKB-KW"/>
</dbReference>
<name>A0A6H1UH03_9GAMM</name>
<dbReference type="Proteomes" id="UP000501602">
    <property type="component" value="Chromosome"/>
</dbReference>
<dbReference type="RefSeq" id="WP_168660333.1">
    <property type="nucleotide sequence ID" value="NZ_CP051180.1"/>
</dbReference>
<dbReference type="SUPFAM" id="SSF52540">
    <property type="entry name" value="P-loop containing nucleoside triphosphate hydrolases"/>
    <property type="match status" value="1"/>
</dbReference>
<dbReference type="InterPro" id="IPR017871">
    <property type="entry name" value="ABC_transporter-like_CS"/>
</dbReference>
<protein>
    <submittedName>
        <fullName evidence="5">Metal ABC transporter ATP-binding protein</fullName>
    </submittedName>
</protein>
<evidence type="ECO:0000256" key="1">
    <source>
        <dbReference type="ARBA" id="ARBA00022448"/>
    </source>
</evidence>
<dbReference type="Gene3D" id="3.40.50.300">
    <property type="entry name" value="P-loop containing nucleotide triphosphate hydrolases"/>
    <property type="match status" value="1"/>
</dbReference>
<reference evidence="5 6" key="1">
    <citation type="submission" date="2020-04" db="EMBL/GenBank/DDBJ databases">
        <title>Ferrimonas sp. S7 isolated from sea water.</title>
        <authorList>
            <person name="Bae S.S."/>
            <person name="Baek K."/>
        </authorList>
    </citation>
    <scope>NUCLEOTIDE SEQUENCE [LARGE SCALE GENOMIC DNA]</scope>
    <source>
        <strain evidence="5 6">S7</strain>
    </source>
</reference>
<dbReference type="SMART" id="SM00382">
    <property type="entry name" value="AAA"/>
    <property type="match status" value="1"/>
</dbReference>
<evidence type="ECO:0000256" key="3">
    <source>
        <dbReference type="ARBA" id="ARBA00022840"/>
    </source>
</evidence>
<keyword evidence="6" id="KW-1185">Reference proteome</keyword>
<accession>A0A6H1UH03</accession>
<organism evidence="5 6">
    <name type="scientific">Ferrimonas lipolytica</name>
    <dbReference type="NCBI Taxonomy" id="2724191"/>
    <lineage>
        <taxon>Bacteria</taxon>
        <taxon>Pseudomonadati</taxon>
        <taxon>Pseudomonadota</taxon>
        <taxon>Gammaproteobacteria</taxon>
        <taxon>Alteromonadales</taxon>
        <taxon>Ferrimonadaceae</taxon>
        <taxon>Ferrimonas</taxon>
    </lineage>
</organism>